<dbReference type="CDD" id="cd03808">
    <property type="entry name" value="GT4_CapM-like"/>
    <property type="match status" value="1"/>
</dbReference>
<proteinExistence type="predicted"/>
<name>A0ABU1GQM3_9GAMM</name>
<evidence type="ECO:0000259" key="1">
    <source>
        <dbReference type="Pfam" id="PF13579"/>
    </source>
</evidence>
<organism evidence="2 3">
    <name type="scientific">Halomonas mongoliensis</name>
    <dbReference type="NCBI Taxonomy" id="321265"/>
    <lineage>
        <taxon>Bacteria</taxon>
        <taxon>Pseudomonadati</taxon>
        <taxon>Pseudomonadota</taxon>
        <taxon>Gammaproteobacteria</taxon>
        <taxon>Oceanospirillales</taxon>
        <taxon>Halomonadaceae</taxon>
        <taxon>Halomonas</taxon>
    </lineage>
</organism>
<sequence length="390" mass="43315">MGEKLDSSKRNVVCLVSAHARSLVNFRGPLIREMINRGCEVHAVAPDLERGEFAVILESWGVLTHNIPMSRTGLSPRDDIVTLWSLFRLLRKVSPRKVIFYNIKPVVYGLVAAWGAGVPERYAMITGLGYAFTGQASGKRRLVQEVAKRLYRASLSKAHLVFFQNPDDESLFRELSLLKPAVRSVVVNGSGVDVHYFEQQPLPEGGFSFLMLARLLADKGVREYAQASYMIKEEFPSVEFRLAGDFDDNPDAISLEEVDKWVNDGVIEYLGRIPDVRPALEGTTVYVLPSYREGTPRTVLEAMSVGRPTITTDAPGCRETVEDGVSGFLVPVGSVDALYKKMKFFISHPDAVEKMATSARVRAVEKYDVHVVNGVVLDEMGIEDFRGEVA</sequence>
<evidence type="ECO:0000313" key="3">
    <source>
        <dbReference type="Proteomes" id="UP001252270"/>
    </source>
</evidence>
<keyword evidence="3" id="KW-1185">Reference proteome</keyword>
<accession>A0ABU1GQM3</accession>
<dbReference type="SUPFAM" id="SSF53756">
    <property type="entry name" value="UDP-Glycosyltransferase/glycogen phosphorylase"/>
    <property type="match status" value="1"/>
</dbReference>
<reference evidence="2 3" key="1">
    <citation type="submission" date="2023-04" db="EMBL/GenBank/DDBJ databases">
        <title>A long-awaited taxogenomic arrangement of the family Halomonadaceae.</title>
        <authorList>
            <person name="De La Haba R."/>
            <person name="Chuvochina M."/>
            <person name="Wittouck S."/>
            <person name="Arahal D.R."/>
            <person name="Sanchez-Porro C."/>
            <person name="Hugenholtz P."/>
            <person name="Ventosa A."/>
        </authorList>
    </citation>
    <scope>NUCLEOTIDE SEQUENCE [LARGE SCALE GENOMIC DNA]</scope>
    <source>
        <strain evidence="2 3">DSM 17332</strain>
    </source>
</reference>
<dbReference type="Gene3D" id="3.40.50.2000">
    <property type="entry name" value="Glycogen Phosphorylase B"/>
    <property type="match status" value="2"/>
</dbReference>
<dbReference type="Pfam" id="PF13579">
    <property type="entry name" value="Glyco_trans_4_4"/>
    <property type="match status" value="1"/>
</dbReference>
<protein>
    <submittedName>
        <fullName evidence="2">Glycosyltransferase family 4 protein</fullName>
    </submittedName>
</protein>
<evidence type="ECO:0000313" key="2">
    <source>
        <dbReference type="EMBL" id="MDR5894326.1"/>
    </source>
</evidence>
<dbReference type="PANTHER" id="PTHR12526">
    <property type="entry name" value="GLYCOSYLTRANSFERASE"/>
    <property type="match status" value="1"/>
</dbReference>
<dbReference type="Pfam" id="PF13692">
    <property type="entry name" value="Glyco_trans_1_4"/>
    <property type="match status" value="1"/>
</dbReference>
<dbReference type="InterPro" id="IPR028098">
    <property type="entry name" value="Glyco_trans_4-like_N"/>
</dbReference>
<gene>
    <name evidence="2" type="ORF">QC820_16165</name>
</gene>
<feature type="domain" description="Glycosyltransferase subfamily 4-like N-terminal" evidence="1">
    <location>
        <begin position="30"/>
        <end position="188"/>
    </location>
</feature>
<dbReference type="Proteomes" id="UP001252270">
    <property type="component" value="Unassembled WGS sequence"/>
</dbReference>
<dbReference type="EMBL" id="JARWAL010000019">
    <property type="protein sequence ID" value="MDR5894326.1"/>
    <property type="molecule type" value="Genomic_DNA"/>
</dbReference>
<dbReference type="PANTHER" id="PTHR12526:SF638">
    <property type="entry name" value="SPORE COAT PROTEIN SA"/>
    <property type="match status" value="1"/>
</dbReference>
<comment type="caution">
    <text evidence="2">The sequence shown here is derived from an EMBL/GenBank/DDBJ whole genome shotgun (WGS) entry which is preliminary data.</text>
</comment>